<sequence>MKRKASMPNNLPPTQASALQLSAVFESFGVSQTVTVSKLPNEPLSDSIGRLYSQINSELTVLINKSS</sequence>
<dbReference type="AlphaFoldDB" id="A0AAD5X9Y1"/>
<reference evidence="1" key="1">
    <citation type="submission" date="2020-05" db="EMBL/GenBank/DDBJ databases">
        <title>Phylogenomic resolution of chytrid fungi.</title>
        <authorList>
            <person name="Stajich J.E."/>
            <person name="Amses K."/>
            <person name="Simmons R."/>
            <person name="Seto K."/>
            <person name="Myers J."/>
            <person name="Bonds A."/>
            <person name="Quandt C.A."/>
            <person name="Barry K."/>
            <person name="Liu P."/>
            <person name="Grigoriev I."/>
            <person name="Longcore J.E."/>
            <person name="James T.Y."/>
        </authorList>
    </citation>
    <scope>NUCLEOTIDE SEQUENCE</scope>
    <source>
        <strain evidence="1">JEL0513</strain>
    </source>
</reference>
<name>A0AAD5X9Y1_9FUNG</name>
<keyword evidence="2" id="KW-1185">Reference proteome</keyword>
<comment type="caution">
    <text evidence="1">The sequence shown here is derived from an EMBL/GenBank/DDBJ whole genome shotgun (WGS) entry which is preliminary data.</text>
</comment>
<evidence type="ECO:0000313" key="1">
    <source>
        <dbReference type="EMBL" id="KAJ3102524.1"/>
    </source>
</evidence>
<feature type="non-terminal residue" evidence="1">
    <location>
        <position position="67"/>
    </location>
</feature>
<organism evidence="1 2">
    <name type="scientific">Physocladia obscura</name>
    <dbReference type="NCBI Taxonomy" id="109957"/>
    <lineage>
        <taxon>Eukaryota</taxon>
        <taxon>Fungi</taxon>
        <taxon>Fungi incertae sedis</taxon>
        <taxon>Chytridiomycota</taxon>
        <taxon>Chytridiomycota incertae sedis</taxon>
        <taxon>Chytridiomycetes</taxon>
        <taxon>Chytridiales</taxon>
        <taxon>Chytriomycetaceae</taxon>
        <taxon>Physocladia</taxon>
    </lineage>
</organism>
<dbReference type="Proteomes" id="UP001211907">
    <property type="component" value="Unassembled WGS sequence"/>
</dbReference>
<dbReference type="EMBL" id="JADGJH010002159">
    <property type="protein sequence ID" value="KAJ3102524.1"/>
    <property type="molecule type" value="Genomic_DNA"/>
</dbReference>
<gene>
    <name evidence="1" type="ORF">HK100_004355</name>
</gene>
<protein>
    <submittedName>
        <fullName evidence="1">Uncharacterized protein</fullName>
    </submittedName>
</protein>
<proteinExistence type="predicted"/>
<accession>A0AAD5X9Y1</accession>
<evidence type="ECO:0000313" key="2">
    <source>
        <dbReference type="Proteomes" id="UP001211907"/>
    </source>
</evidence>